<name>A0A6B8KIT7_9HYPH</name>
<keyword evidence="7" id="KW-0614">Plasmid</keyword>
<evidence type="ECO:0000313" key="8">
    <source>
        <dbReference type="Proteomes" id="UP000309061"/>
    </source>
</evidence>
<organism evidence="7 8">
    <name type="scientific">Methylocystis heyeri</name>
    <dbReference type="NCBI Taxonomy" id="391905"/>
    <lineage>
        <taxon>Bacteria</taxon>
        <taxon>Pseudomonadati</taxon>
        <taxon>Pseudomonadota</taxon>
        <taxon>Alphaproteobacteria</taxon>
        <taxon>Hyphomicrobiales</taxon>
        <taxon>Methylocystaceae</taxon>
        <taxon>Methylocystis</taxon>
    </lineage>
</organism>
<proteinExistence type="inferred from homology"/>
<dbReference type="GO" id="GO:0016020">
    <property type="term" value="C:membrane"/>
    <property type="evidence" value="ECO:0007669"/>
    <property type="project" value="UniProtKB-SubCell"/>
</dbReference>
<comment type="similarity">
    <text evidence="2">Belongs to the TrbL/VirB6 family.</text>
</comment>
<evidence type="ECO:0000256" key="4">
    <source>
        <dbReference type="ARBA" id="ARBA00022989"/>
    </source>
</evidence>
<feature type="transmembrane region" description="Helical" evidence="6">
    <location>
        <begin position="245"/>
        <end position="270"/>
    </location>
</feature>
<comment type="subcellular location">
    <subcellularLocation>
        <location evidence="1">Membrane</location>
        <topology evidence="1">Multi-pass membrane protein</topology>
    </subcellularLocation>
</comment>
<dbReference type="KEGG" id="mhey:H2LOC_021095"/>
<sequence>MDIITQLFQKVDGVAASAIQQIYQSLSQGLLPVFTIALTIYVTYWGYEMIYGRAPLTAGAFIWRIVRIALIYSLAFGWSDFSTIVVGTFTRGADGVASAVCTGVGGSNCGTPETSVSSTLSTLLTNALNAGKTIASSGGWGAAIGLSLLAIVLMIATIIFIAIAILYVLVGKIALFLLLGLAPLFIAMALFDFSSALFTGWLRTCAQYALVPVIVYGILGFLLTLMNQTIANLAGVTDISSAMTYVAPFLVLCVVGSAMLPMSLTIAASIAGGHSLAGVDYSAATLGRRMGFGMAWQGLSIGGAFLGGAALRQLGLRSAGGNAAAGQNTVQSGAGGGVRSDPAAEQVMGALIGARAADLREINRRNNEEK</sequence>
<keyword evidence="3 6" id="KW-0812">Transmembrane</keyword>
<dbReference type="OrthoDB" id="8124565at2"/>
<evidence type="ECO:0000256" key="3">
    <source>
        <dbReference type="ARBA" id="ARBA00022692"/>
    </source>
</evidence>
<keyword evidence="8" id="KW-1185">Reference proteome</keyword>
<evidence type="ECO:0008006" key="9">
    <source>
        <dbReference type="Google" id="ProtNLM"/>
    </source>
</evidence>
<geneLocation type="plasmid" evidence="7">
    <name>unnamed1</name>
</geneLocation>
<keyword evidence="4 6" id="KW-1133">Transmembrane helix</keyword>
<keyword evidence="5 6" id="KW-0472">Membrane</keyword>
<evidence type="ECO:0000256" key="5">
    <source>
        <dbReference type="ARBA" id="ARBA00023136"/>
    </source>
</evidence>
<dbReference type="Proteomes" id="UP000309061">
    <property type="component" value="Plasmid unnamed1"/>
</dbReference>
<dbReference type="InterPro" id="IPR007688">
    <property type="entry name" value="Conjugal_tfr_TrbL/VirB6"/>
</dbReference>
<gene>
    <name evidence="7" type="ORF">H2LOC_021095</name>
</gene>
<dbReference type="EMBL" id="CP046053">
    <property type="protein sequence ID" value="QGM48284.1"/>
    <property type="molecule type" value="Genomic_DNA"/>
</dbReference>
<dbReference type="Pfam" id="PF04610">
    <property type="entry name" value="TrbL"/>
    <property type="match status" value="1"/>
</dbReference>
<feature type="transmembrane region" description="Helical" evidence="6">
    <location>
        <begin position="290"/>
        <end position="311"/>
    </location>
</feature>
<dbReference type="GO" id="GO:0030255">
    <property type="term" value="P:protein secretion by the type IV secretion system"/>
    <property type="evidence" value="ECO:0007669"/>
    <property type="project" value="InterPro"/>
</dbReference>
<reference evidence="7 8" key="1">
    <citation type="submission" date="2019-11" db="EMBL/GenBank/DDBJ databases">
        <title>The genome sequence of Methylocystis heyeri.</title>
        <authorList>
            <person name="Oshkin I.Y."/>
            <person name="Miroshnikov K."/>
            <person name="Dedysh S.N."/>
        </authorList>
    </citation>
    <scope>NUCLEOTIDE SEQUENCE [LARGE SCALE GENOMIC DNA]</scope>
    <source>
        <strain evidence="7 8">H2</strain>
        <plasmid evidence="7 8">unnamed1</plasmid>
    </source>
</reference>
<evidence type="ECO:0000256" key="2">
    <source>
        <dbReference type="ARBA" id="ARBA00007802"/>
    </source>
</evidence>
<evidence type="ECO:0000256" key="6">
    <source>
        <dbReference type="SAM" id="Phobius"/>
    </source>
</evidence>
<accession>A0A6B8KIT7</accession>
<evidence type="ECO:0000313" key="7">
    <source>
        <dbReference type="EMBL" id="QGM48284.1"/>
    </source>
</evidence>
<feature type="transmembrane region" description="Helical" evidence="6">
    <location>
        <begin position="29"/>
        <end position="47"/>
    </location>
</feature>
<protein>
    <recommendedName>
        <fullName evidence="9">Type IV secretion system protein</fullName>
    </recommendedName>
</protein>
<dbReference type="AlphaFoldDB" id="A0A6B8KIT7"/>
<dbReference type="RefSeq" id="WP_136498186.1">
    <property type="nucleotide sequence ID" value="NZ_CP046053.1"/>
</dbReference>
<feature type="transmembrane region" description="Helical" evidence="6">
    <location>
        <begin position="208"/>
        <end position="225"/>
    </location>
</feature>
<feature type="transmembrane region" description="Helical" evidence="6">
    <location>
        <begin position="176"/>
        <end position="202"/>
    </location>
</feature>
<evidence type="ECO:0000256" key="1">
    <source>
        <dbReference type="ARBA" id="ARBA00004141"/>
    </source>
</evidence>
<feature type="transmembrane region" description="Helical" evidence="6">
    <location>
        <begin position="142"/>
        <end position="169"/>
    </location>
</feature>